<evidence type="ECO:0000313" key="3">
    <source>
        <dbReference type="Proteomes" id="UP000278164"/>
    </source>
</evidence>
<dbReference type="RefSeq" id="WP_121734993.1">
    <property type="nucleotide sequence ID" value="NZ_RAYI01000005.1"/>
</dbReference>
<comment type="caution">
    <text evidence="1">The sequence shown here is derived from an EMBL/GenBank/DDBJ whole genome shotgun (WGS) entry which is preliminary data.</text>
</comment>
<reference evidence="1 3" key="1">
    <citation type="submission" date="2018-09" db="EMBL/GenBank/DDBJ databases">
        <title>Murine metabolic-syndrome-specific gut microbial biobank.</title>
        <authorList>
            <person name="Liu C."/>
        </authorList>
    </citation>
    <scope>NUCLEOTIDE SEQUENCE [LARGE SCALE GENOMIC DNA]</scope>
    <source>
        <strain evidence="1 3">8-P5</strain>
    </source>
</reference>
<dbReference type="EMBL" id="RAYI01000005">
    <property type="protein sequence ID" value="RLT74676.1"/>
    <property type="molecule type" value="Genomic_DNA"/>
</dbReference>
<proteinExistence type="predicted"/>
<dbReference type="Proteomes" id="UP000278164">
    <property type="component" value="Unassembled WGS sequence"/>
</dbReference>
<organism evidence="1 3">
    <name type="scientific">Parabacteroides distasonis</name>
    <dbReference type="NCBI Taxonomy" id="823"/>
    <lineage>
        <taxon>Bacteria</taxon>
        <taxon>Pseudomonadati</taxon>
        <taxon>Bacteroidota</taxon>
        <taxon>Bacteroidia</taxon>
        <taxon>Bacteroidales</taxon>
        <taxon>Tannerellaceae</taxon>
        <taxon>Parabacteroides</taxon>
    </lineage>
</organism>
<gene>
    <name evidence="1" type="ORF">D7V78_03340</name>
    <name evidence="2" type="ORF">E5342_06175</name>
</gene>
<evidence type="ECO:0000313" key="1">
    <source>
        <dbReference type="EMBL" id="RLT74676.1"/>
    </source>
</evidence>
<accession>A0A3L7ZS88</accession>
<sequence length="129" mass="15089">MLKRDLIMVQIEELGKMITQIALNRNSNDGAHKNLELIQAAYTALRLNRDFLLTTSLDDIRRFLDCEDSCGLYRMDIAAKTLIEESYQLPDPDKKRVLHRAKELLEYIQRNDTTFSLERVALLEEINNY</sequence>
<name>A0A3L7ZS88_PARDI</name>
<dbReference type="OrthoDB" id="1098933at2"/>
<reference evidence="2 4" key="2">
    <citation type="submission" date="2019-04" db="EMBL/GenBank/DDBJ databases">
        <title>Microbes associate with the intestines of laboratory mice.</title>
        <authorList>
            <person name="Navarre W."/>
            <person name="Wong E."/>
            <person name="Huang K."/>
            <person name="Tropini C."/>
            <person name="Ng K."/>
            <person name="Yu B."/>
        </authorList>
    </citation>
    <scope>NUCLEOTIDE SEQUENCE [LARGE SCALE GENOMIC DNA]</scope>
    <source>
        <strain evidence="2 4">NM39_I3</strain>
    </source>
</reference>
<dbReference type="EMBL" id="SRYM01000012">
    <property type="protein sequence ID" value="TGY59635.1"/>
    <property type="molecule type" value="Genomic_DNA"/>
</dbReference>
<evidence type="ECO:0000313" key="4">
    <source>
        <dbReference type="Proteomes" id="UP000310032"/>
    </source>
</evidence>
<dbReference type="AlphaFoldDB" id="A0A3L7ZS88"/>
<dbReference type="Proteomes" id="UP000310032">
    <property type="component" value="Unassembled WGS sequence"/>
</dbReference>
<protein>
    <submittedName>
        <fullName evidence="1">Uncharacterized protein</fullName>
    </submittedName>
</protein>
<evidence type="ECO:0000313" key="2">
    <source>
        <dbReference type="EMBL" id="TGY59635.1"/>
    </source>
</evidence>